<feature type="chain" id="PRO_5018998857" description="PEP-CTERM protein-sorting domain-containing protein" evidence="2">
    <location>
        <begin position="20"/>
        <end position="192"/>
    </location>
</feature>
<dbReference type="OrthoDB" id="7871873at2"/>
<keyword evidence="1" id="KW-0472">Membrane</keyword>
<gene>
    <name evidence="3" type="ORF">PARHAE_01849</name>
</gene>
<keyword evidence="4" id="KW-1185">Reference proteome</keyword>
<reference evidence="3 4" key="1">
    <citation type="submission" date="2018-12" db="EMBL/GenBank/DDBJ databases">
        <authorList>
            <person name="Criscuolo A."/>
        </authorList>
    </citation>
    <scope>NUCLEOTIDE SEQUENCE [LARGE SCALE GENOMIC DNA]</scope>
    <source>
        <strain evidence="3">ACIP1116241</strain>
    </source>
</reference>
<accession>A0A447IMC4</accession>
<evidence type="ECO:0000313" key="3">
    <source>
        <dbReference type="EMBL" id="VDS08665.1"/>
    </source>
</evidence>
<keyword evidence="1" id="KW-0812">Transmembrane</keyword>
<evidence type="ECO:0000256" key="1">
    <source>
        <dbReference type="SAM" id="Phobius"/>
    </source>
</evidence>
<dbReference type="Proteomes" id="UP000270743">
    <property type="component" value="Unassembled WGS sequence"/>
</dbReference>
<evidence type="ECO:0000256" key="2">
    <source>
        <dbReference type="SAM" id="SignalP"/>
    </source>
</evidence>
<feature type="transmembrane region" description="Helical" evidence="1">
    <location>
        <begin position="166"/>
        <end position="184"/>
    </location>
</feature>
<keyword evidence="2" id="KW-0732">Signal</keyword>
<organism evidence="3 4">
    <name type="scientific">Paracoccus haematequi</name>
    <dbReference type="NCBI Taxonomy" id="2491866"/>
    <lineage>
        <taxon>Bacteria</taxon>
        <taxon>Pseudomonadati</taxon>
        <taxon>Pseudomonadota</taxon>
        <taxon>Alphaproteobacteria</taxon>
        <taxon>Rhodobacterales</taxon>
        <taxon>Paracoccaceae</taxon>
        <taxon>Paracoccus</taxon>
    </lineage>
</organism>
<dbReference type="AlphaFoldDB" id="A0A447IMC4"/>
<keyword evidence="1" id="KW-1133">Transmembrane helix</keyword>
<protein>
    <recommendedName>
        <fullName evidence="5">PEP-CTERM protein-sorting domain-containing protein</fullName>
    </recommendedName>
</protein>
<feature type="signal peptide" evidence="2">
    <location>
        <begin position="1"/>
        <end position="19"/>
    </location>
</feature>
<sequence>MFKPLLAALLMALPLGAAAAPVAAPVIDVPQASGYFLAHEGTGDFLAFDALAVVDGVATGDSLLADLSLTFDLADPHADASGAFSLRDEDGWLVDGVLDRISASDGVLSLVFGDLTGSIAGLFGDSLTVSLAFLSLSDSDPLRALRDGETYDIAYWAEGASQPAPVPLPAGALLLVSGLGMLVLRRSRRAMA</sequence>
<name>A0A447IMC4_9RHOB</name>
<evidence type="ECO:0008006" key="5">
    <source>
        <dbReference type="Google" id="ProtNLM"/>
    </source>
</evidence>
<proteinExistence type="predicted"/>
<dbReference type="RefSeq" id="WP_126154331.1">
    <property type="nucleotide sequence ID" value="NZ_UZWE01000029.1"/>
</dbReference>
<evidence type="ECO:0000313" key="4">
    <source>
        <dbReference type="Proteomes" id="UP000270743"/>
    </source>
</evidence>
<dbReference type="EMBL" id="UZWE01000029">
    <property type="protein sequence ID" value="VDS08665.1"/>
    <property type="molecule type" value="Genomic_DNA"/>
</dbReference>